<proteinExistence type="predicted"/>
<feature type="compositionally biased region" description="Polar residues" evidence="1">
    <location>
        <begin position="1360"/>
        <end position="1372"/>
    </location>
</feature>
<feature type="region of interest" description="Disordered" evidence="1">
    <location>
        <begin position="749"/>
        <end position="768"/>
    </location>
</feature>
<evidence type="ECO:0000259" key="2">
    <source>
        <dbReference type="Pfam" id="PF06594"/>
    </source>
</evidence>
<feature type="compositionally biased region" description="Polar residues" evidence="1">
    <location>
        <begin position="198"/>
        <end position="211"/>
    </location>
</feature>
<feature type="compositionally biased region" description="Low complexity" evidence="1">
    <location>
        <begin position="749"/>
        <end position="766"/>
    </location>
</feature>
<feature type="compositionally biased region" description="Low complexity" evidence="1">
    <location>
        <begin position="284"/>
        <end position="296"/>
    </location>
</feature>
<dbReference type="InterPro" id="IPR010566">
    <property type="entry name" value="Haemolys_ca-bd"/>
</dbReference>
<dbReference type="OrthoDB" id="8256393at2"/>
<evidence type="ECO:0000313" key="4">
    <source>
        <dbReference type="Proteomes" id="UP000321304"/>
    </source>
</evidence>
<reference evidence="3 4" key="1">
    <citation type="submission" date="2019-06" db="EMBL/GenBank/DDBJ databases">
        <title>Genomic Encyclopedia of Type Strains, Phase IV (KMG-V): Genome sequencing to study the core and pangenomes of soil and plant-associated prokaryotes.</title>
        <authorList>
            <person name="Whitman W."/>
        </authorList>
    </citation>
    <scope>NUCLEOTIDE SEQUENCE [LARGE SCALE GENOMIC DNA]</scope>
    <source>
        <strain evidence="3 4">BR 10355</strain>
    </source>
</reference>
<gene>
    <name evidence="3" type="ORF">FBZ93_1059</name>
</gene>
<protein>
    <submittedName>
        <fullName evidence="3">Hemolysin type calcium binding protein</fullName>
    </submittedName>
</protein>
<dbReference type="EMBL" id="VITY01000005">
    <property type="protein sequence ID" value="TWC00217.1"/>
    <property type="molecule type" value="Genomic_DNA"/>
</dbReference>
<accession>A0A560LXK3</accession>
<keyword evidence="4" id="KW-1185">Reference proteome</keyword>
<evidence type="ECO:0000313" key="3">
    <source>
        <dbReference type="EMBL" id="TWC00217.1"/>
    </source>
</evidence>
<organism evidence="3 4">
    <name type="scientific">Bradyrhizobium macuxiense</name>
    <dbReference type="NCBI Taxonomy" id="1755647"/>
    <lineage>
        <taxon>Bacteria</taxon>
        <taxon>Pseudomonadati</taxon>
        <taxon>Pseudomonadota</taxon>
        <taxon>Alphaproteobacteria</taxon>
        <taxon>Hyphomicrobiales</taxon>
        <taxon>Nitrobacteraceae</taxon>
        <taxon>Bradyrhizobium</taxon>
    </lineage>
</organism>
<dbReference type="PRINTS" id="PR00313">
    <property type="entry name" value="CABNDNGRPT"/>
</dbReference>
<name>A0A560LXK3_9BRAD</name>
<dbReference type="Pfam" id="PF06594">
    <property type="entry name" value="HCBP_related"/>
    <property type="match status" value="1"/>
</dbReference>
<feature type="region of interest" description="Disordered" evidence="1">
    <location>
        <begin position="198"/>
        <end position="218"/>
    </location>
</feature>
<evidence type="ECO:0000256" key="1">
    <source>
        <dbReference type="SAM" id="MobiDB-lite"/>
    </source>
</evidence>
<comment type="caution">
    <text evidence="3">The sequence shown here is derived from an EMBL/GenBank/DDBJ whole genome shotgun (WGS) entry which is preliminary data.</text>
</comment>
<feature type="region of interest" description="Disordered" evidence="1">
    <location>
        <begin position="265"/>
        <end position="299"/>
    </location>
</feature>
<sequence length="3809" mass="387422">MALFGLSNVTVGEFVGGVAGGILFSSIGPEAVPAGVYVGTVAGALIGQWLDGQPHPDFAGALEDGAIKAVGGLGGLGVGIAVQLEGTALKAAIGAGGFVASQIEKGAQYVQNALNQQNDTQAPNQIVANDFNALNQQNGVQTPNQVVANDFDALNQQNGVQTPNQVVANDFDALNQQNGGQTPNQIVANDFNALNATETAPSSGSFNTQNLPAYDIPSSGGTNDGSVFSTGTTPFNSYGQQFTDAYGNLYTSQKAADEGQDLIQDEGLNQGGQDNGTTFGNDYNGKSNDGTNNDGNNSGGYGNLNNTNYANNVGGYGGYGGYSGSGGGGYGYAPIVLDIAGKGINIAKLSSSNTYEDVTGDGYQNRTAWAGVGNGVLFLDTTGTGQLTQANQIIFTKWDPGAKSDMQALLDVFDTNHDGALDAGDADFSKFFVLVSNANGTQTAYSLAALGITSINLNANATNVALPDGSSIDGETTFTMTNPSTGVTTTNVAATVTLAVDSNGYLVATSDTANADGSETVANVASYANGSVAYERVLNTSSDGLSRTLTNLNNGGVVTTIQTDNTVVNGDGSKTETVTNYAGGTILTNGELTASGTSGSRKLNSTSTTTSANGLVVTILRDQLGGGWTTQREVDTTNADGSTSIVISNLNPDGSASNVTTTAVSADGRTRTTTSLVDGNSAESTGSVDRITINGATQTETVTGSVGTTVTSLVTMVTQTAGTAVTRTTTSDLTDGSTLDLTSVAQTVTSSSGSTTTQTDTSGDGTLLDKTVTTNTPQSGGGLVTGVVASELDGFGNLINLGTTTTTISNAGATATTTVVDDSANGTLLSERISTRTVGSPVGSVTVYGNGDGEVTQSQTISVSGGTTTDTVENLNGDGSLVGATVTTTSNGGLSKTTSIDSTGAGTATAPILDHITTDVTTESGGVSTETVTAYGAVVSAGDEISKTQTVVSANGLTTTVYQAFTGASLASGSWDQVTTDQTTVNGDGSLSEAVSVTDGAGHVLETKQKNTSANRQVVTTTTALGTTGLVKTVETVTTEGNGTVQDQVVRFDGQGDVLGATVTTTSADGLTQTIQSDVQGQTAAVYAAHGLAFDSATTSTIVINADGSRVETTNVTSQSGALLSSSDQLTSANGRSVTTVADPYATPHYATQSVDVSTINADGSTTATDQDYSYNGSLIDRTATTTSASGLSKTIVYDLNGDGATDRTTTDVTTINPNGSRTEIVTDFTGGQTNGAVRDITTTTSGIIVQGAGLETTITRQSNGWVPTYQVETITPSANGTITDTDKYYSGAGGALLLQTSVVTSANGLVKTTGTAVNGDTSNDFWTTDATVLNADGSQTETVANYDKAGLISETVTTESANGLSKTTETDANGAGGGSNPVFNSTITDDTVLNSDGSRTETVTSIAANGAAFEQVTVTRSADQQTVTTGRYLDETGNLGTVDQSEVTQTQVNGSVTDTTSSYDLSHTLLGTVVKSTSGNGLSTSLVYENAGGTALDTQTDTTTYDSNGDGGTVETFVDADAAAGLNNTRTRQSTGNNQSSTTTMVLAGALSSNVSGFSVTSTSTVSIADTGATTQTTVDTIAGATSPNDTTTVVTSANRMTTTTSTALGGVSASPYIVQQTAIATDGSKSQTTTYYNPADLPLIENQVTVNTSFDGRMITTTTISDNDQLDQTFDSFTPTFASSSNTEVSTFTKNANGTTTDIISGSGSFGAPSYKQTVTVATNADASVTTTTLNYDAASVLVDQLVSELSPNGLVRSFAYDTTGKETLANLDAAAADIVAGMALPASMLGTDIIESDVKTLNANGSTTEVVKTAYGNSFANQRSLTTTLTGNNGLVTTTYVDNDGSGVYEQFGQTILEPDGSKTIINNFYNDASGTQVINSQTFGSTLVGTNTYTVSADGLITTLTTSSGITDKTVEFANANGSYQYSRTVTSGSAAATNGFVAGSASHYVDANGIDTWSWNSGSGSSGAITIDVATEKQDVAIANEIYQTLLGRHMDDAETQYLAQYITNGVVNREALAFNITNTSEYVNSFSTPGGTSADPMYDGFSIEAALENALGRLPTAEEMATFDQYVSPTEYGASAAASIEAFIPAAVAIAQYTTDQNYQANLTAIDPNEHLVAPSEQWIDPANTVDIESSGTFAYTGYFITVGRQLSSVDVINGSNNVIFADVGSLTVAGFNDAIEVNDGPVSISTSNSSISIEDSNIATVSGNNNQIAQVGPSELTLSGSNDTVYVVSGPLVTGPDTNPYSTTNASNASIIFAAGVGTSSAPAVVSGSGDIITLKGNDDLTVTGANTIVVLGSNDVITASNSTIEIAAGVTGYTINGTGNSVLVPPVVTASGFSLAAGQSREAPGLFSAADPDGASIVTYGLWDTNGNGHWVVNGVIQATNAEIDVTAAQLAATTYVGGYGNDQLWVRAYDGNSWSSWTSFNETQAPAATTPSLNIPSSFDIEPGQIRPAASLVTATQLNGAGIVTYGLFDVNGNGHWVVNGVTEATNAEIDVSAAQLAETTYVGGNGNDELWVRANNGTSWSAWQTLTATSVLPAVAASSFYIAPGANRTAASLFTAAGPDGASITTYGLWDTDGHGHWVVNGVTQATNAEIDVTAAQLAQTTYVGGSGTDQLWVRANDGNAWSAWALFNASQAPPVVTASSFDIAPDASRAASSLFMTADPDGASIVTYGLWDTDGHGHWVVNGVTQATNVEIDVTAAQLAATTYVGGSGTDQLWVRANDGNAWSTWAQFNATQAPPVVTASNFNIAPGASRAASSLFTTADPDGASIVTYGLWDTDGHGHWVVNGVTQATNAEIDVTAAQLAATTYVGGSGTDQLWVRAYDGNAWSTWALFKASQAPPVVTASSFDIAPGASRTASSLFMAADPDGASIVTYGLWDTDGHGHWVVNGVTQATNVEIDVTAAQLAATTYVGGSGTDQLWVRANDGNAWSTWAQFNATQAPPVVTASNFDIAPGASRAASSLFTTADPDGASIVTYGLWDTDGHGHWVVNGVTQATNVEIDVTAAQLAATTYVGGSGTDQLWVRANDGNAWSTWAQFNATQAPPVVTASNFDIAPGASRAASSLFTTADPDSASIVTYGLWDTDGHGHWVVNGVTQATNVEIDVTAAQLAQTTYVGGNGSDQLWVRAYDGTSWSAWTSFTGAQAAPVVTASSFGIVAGQSRSASSLFTITDPNGSSIVTYALWDSNSNGHWVVNGVAQAANTEIDVTAAQLAQTTYVGGGGTDQLYIRVNDGNAWSTWASFTATPELPVVTAGSLTTLSGQAISASTMFSASERGGGTIASYALWDTNGNGHWVVNGVVQATNTEINVTAAQLAETTYVAGNGADQLWVAASDGTSWGNWQLFTVTGAASAIVPAGTTFVLWAAYSGQLTFASATGTLKLENSVGFTGTISGMTALDAIDLTDINFASIQTPVFHNATASGGTLTITDGTRTANITLSGNYLSSTFVVSSDGNGGTTVVDPAPGAPPTIPLTAAEAASGTVLASQTTGSYGVAVTDSAASVGANLDALNSNPHLTSITLTDAGTPVLPLAATQALDDANALGKISNTAYAIDVLDTAANVAANLDALDADASVAALTLTDSGVPTLQLTSAQAAADTKAIAEITNQDYVIATLNPSATAVSNAVFHGTGGTVSADDATISISSNAAGTVTGSNDTIAIGPNGTVTALGSNNTYLFGVGSGHAEIGAGVGSNTGTVDFGPGINANNLWFEQRGNNLEIDVLGSNDTLTIDDWFGGGNNAAVQSFATTDGTKLDAEVQQLVSAMATYATDNPGFATSQISQIPANSELQGAVGAAWHH</sequence>
<dbReference type="RefSeq" id="WP_146986628.1">
    <property type="nucleotide sequence ID" value="NZ_VITY01000005.1"/>
</dbReference>
<dbReference type="Proteomes" id="UP000321304">
    <property type="component" value="Unassembled WGS sequence"/>
</dbReference>
<feature type="domain" description="Haemolysin-type calcium binding-related" evidence="2">
    <location>
        <begin position="3727"/>
        <end position="3766"/>
    </location>
</feature>
<feature type="region of interest" description="Disordered" evidence="1">
    <location>
        <begin position="1360"/>
        <end position="1387"/>
    </location>
</feature>